<dbReference type="Proteomes" id="UP000534306">
    <property type="component" value="Unassembled WGS sequence"/>
</dbReference>
<dbReference type="RefSeq" id="WP_171674486.1">
    <property type="nucleotide sequence ID" value="NZ_BAAAGT010000001.1"/>
</dbReference>
<name>A0A7Y4L0G3_9ACTN</name>
<dbReference type="AlphaFoldDB" id="A0A7Y4L0G3"/>
<evidence type="ECO:0000313" key="5">
    <source>
        <dbReference type="Proteomes" id="UP000553957"/>
    </source>
</evidence>
<evidence type="ECO:0000256" key="1">
    <source>
        <dbReference type="SAM" id="MobiDB-lite"/>
    </source>
</evidence>
<reference evidence="3 4" key="1">
    <citation type="submission" date="2020-05" db="EMBL/GenBank/DDBJ databases">
        <title>Genome sequence of Kribbella sandramycini ATCC 39419.</title>
        <authorList>
            <person name="Maclea K.S."/>
            <person name="Fair J.L."/>
        </authorList>
    </citation>
    <scope>NUCLEOTIDE SEQUENCE [LARGE SCALE GENOMIC DNA]</scope>
    <source>
        <strain evidence="3 4">ATCC 39419</strain>
    </source>
</reference>
<dbReference type="EMBL" id="JACHKF010000001">
    <property type="protein sequence ID" value="MBB6565768.1"/>
    <property type="molecule type" value="Genomic_DNA"/>
</dbReference>
<evidence type="ECO:0000313" key="4">
    <source>
        <dbReference type="Proteomes" id="UP000534306"/>
    </source>
</evidence>
<feature type="region of interest" description="Disordered" evidence="1">
    <location>
        <begin position="1"/>
        <end position="20"/>
    </location>
</feature>
<dbReference type="EMBL" id="JABJRC010000003">
    <property type="protein sequence ID" value="NOL42030.1"/>
    <property type="molecule type" value="Genomic_DNA"/>
</dbReference>
<comment type="caution">
    <text evidence="3">The sequence shown here is derived from an EMBL/GenBank/DDBJ whole genome shotgun (WGS) entry which is preliminary data.</text>
</comment>
<accession>A0A7Y4L0G3</accession>
<dbReference type="Proteomes" id="UP000553957">
    <property type="component" value="Unassembled WGS sequence"/>
</dbReference>
<organism evidence="3 4">
    <name type="scientific">Kribbella sandramycini</name>
    <dbReference type="NCBI Taxonomy" id="60450"/>
    <lineage>
        <taxon>Bacteria</taxon>
        <taxon>Bacillati</taxon>
        <taxon>Actinomycetota</taxon>
        <taxon>Actinomycetes</taxon>
        <taxon>Propionibacteriales</taxon>
        <taxon>Kribbellaceae</taxon>
        <taxon>Kribbella</taxon>
    </lineage>
</organism>
<sequence>MDQTKPHGGEQIATEAEHNVSNDKNKTYLVWRNGKAEDVSYAEWQKCIQATNAKWDVIEAAESVVNEAAKKWWRR</sequence>
<proteinExistence type="predicted"/>
<gene>
    <name evidence="2" type="ORF">HNR71_001405</name>
    <name evidence="3" type="ORF">HPO96_17430</name>
</gene>
<evidence type="ECO:0000313" key="2">
    <source>
        <dbReference type="EMBL" id="MBB6565768.1"/>
    </source>
</evidence>
<keyword evidence="4" id="KW-1185">Reference proteome</keyword>
<protein>
    <submittedName>
        <fullName evidence="3">Uncharacterized protein</fullName>
    </submittedName>
</protein>
<evidence type="ECO:0000313" key="3">
    <source>
        <dbReference type="EMBL" id="NOL42030.1"/>
    </source>
</evidence>
<reference evidence="2 5" key="2">
    <citation type="submission" date="2020-08" db="EMBL/GenBank/DDBJ databases">
        <title>Sequencing the genomes of 1000 actinobacteria strains.</title>
        <authorList>
            <person name="Klenk H.-P."/>
        </authorList>
    </citation>
    <scope>NUCLEOTIDE SEQUENCE [LARGE SCALE GENOMIC DNA]</scope>
    <source>
        <strain evidence="2 5">DSM 15626</strain>
    </source>
</reference>